<keyword evidence="2" id="KW-1185">Reference proteome</keyword>
<sequence>MSALYCQHGCTEWAAAKRIFLCGHHQTPELDVQSGAASFRTFCAAAVAAADKTCGAMPLQAEAVGSKRLREPCGECKGASWRVFADGVWSQL</sequence>
<organism evidence="1 2">
    <name type="scientific">Parascedosporium putredinis</name>
    <dbReference type="NCBI Taxonomy" id="1442378"/>
    <lineage>
        <taxon>Eukaryota</taxon>
        <taxon>Fungi</taxon>
        <taxon>Dikarya</taxon>
        <taxon>Ascomycota</taxon>
        <taxon>Pezizomycotina</taxon>
        <taxon>Sordariomycetes</taxon>
        <taxon>Hypocreomycetidae</taxon>
        <taxon>Microascales</taxon>
        <taxon>Microascaceae</taxon>
        <taxon>Parascedosporium</taxon>
    </lineage>
</organism>
<dbReference type="Proteomes" id="UP000838763">
    <property type="component" value="Unassembled WGS sequence"/>
</dbReference>
<reference evidence="1" key="1">
    <citation type="submission" date="2022-11" db="EMBL/GenBank/DDBJ databases">
        <authorList>
            <person name="Scott C."/>
            <person name="Bruce N."/>
        </authorList>
    </citation>
    <scope>NUCLEOTIDE SEQUENCE</scope>
</reference>
<evidence type="ECO:0000313" key="2">
    <source>
        <dbReference type="Proteomes" id="UP000838763"/>
    </source>
</evidence>
<dbReference type="OrthoDB" id="10465118at2759"/>
<comment type="caution">
    <text evidence="1">The sequence shown here is derived from an EMBL/GenBank/DDBJ whole genome shotgun (WGS) entry which is preliminary data.</text>
</comment>
<protein>
    <submittedName>
        <fullName evidence="1">Uncharacterized protein</fullName>
    </submittedName>
</protein>
<dbReference type="EMBL" id="CALLCH030000001">
    <property type="protein sequence ID" value="CAI4211401.1"/>
    <property type="molecule type" value="Genomic_DNA"/>
</dbReference>
<dbReference type="AlphaFoldDB" id="A0A9P1GWQ8"/>
<accession>A0A9P1GWQ8</accession>
<name>A0A9P1GWQ8_9PEZI</name>
<gene>
    <name evidence="1" type="ORF">PPNO1_LOCUS1196</name>
</gene>
<evidence type="ECO:0000313" key="1">
    <source>
        <dbReference type="EMBL" id="CAI4211401.1"/>
    </source>
</evidence>
<proteinExistence type="predicted"/>